<comment type="caution">
    <text evidence="6">Lacks conserved residue(s) required for the propagation of feature annotation.</text>
</comment>
<keyword evidence="6" id="KW-0869">Chloride channel</keyword>
<feature type="transmembrane region" description="Helical" evidence="6">
    <location>
        <begin position="280"/>
        <end position="299"/>
    </location>
</feature>
<evidence type="ECO:0000256" key="6">
    <source>
        <dbReference type="RuleBase" id="RU363126"/>
    </source>
</evidence>
<evidence type="ECO:0000256" key="2">
    <source>
        <dbReference type="ARBA" id="ARBA00022692"/>
    </source>
</evidence>
<sequence>MPLYDHIRACMTIDFPSEKSEKLIFGIPFLLRYCLPEVISYWKKVLSSIMTISYQLSVANATFAGFFKLLARWKGSVYKLMFKELLVFSFLYAFVSAIYRFVLEDGQKRYFEKFCIHIEETITHVPLTFVLGFYVTFVVSRWWEQLNSYPWPDRMILLIVHHVSGLDERSRMLRRTLVRYLNASIILLTRTISVVTKKRFPSVEHLVDAGLLTKEEMALYDKLELQYGKFWVPLVWFSRLLEQGRAEGLIKDASGVAVKQILDELLVFRSLLGKMFMYDWVSIPVSYTQVVTIATYTYFMGCVFARQKLDPAQAYKGHGFDAYVPVFTILQFMFYVGWLKVAESLINPWGEDDDDFEVNWFIDRHVQASYAMVDDMHHEVPPLVKDRYWGEVRIQLPYTDASMDTKRDEECADLGSAMEYHVPLDKQRLSVSPLAPGSRRASMTTHNTEANSNTLQPPSNWESLFRPGLRKKSGVFLAIPQRHDFMIPIEESPSPITSPVAPDSPDVNAPTFRLIQNLQQGLTGNLTEYRTANFDRPVSEFIDASDPSSSNRNSVASTVAQASYFRPTALVSERKSLDSLQNQFSPTTSPKNGDGNTPLLRRTVQK</sequence>
<evidence type="ECO:0000256" key="1">
    <source>
        <dbReference type="ARBA" id="ARBA00004370"/>
    </source>
</evidence>
<feature type="region of interest" description="Disordered" evidence="7">
    <location>
        <begin position="433"/>
        <end position="459"/>
    </location>
</feature>
<evidence type="ECO:0000256" key="5">
    <source>
        <dbReference type="ARBA" id="ARBA00034769"/>
    </source>
</evidence>
<comment type="similarity">
    <text evidence="5 6">Belongs to the anion channel-forming bestrophin (TC 1.A.46) family. Calcium-sensitive chloride channel subfamily.</text>
</comment>
<comment type="subcellular location">
    <subcellularLocation>
        <location evidence="6">Cell membrane</location>
        <topology evidence="6">Multi-pass membrane protein</topology>
    </subcellularLocation>
    <subcellularLocation>
        <location evidence="1">Membrane</location>
    </subcellularLocation>
</comment>
<gene>
    <name evidence="8" type="primary">RvY_10285-1</name>
    <name evidence="8" type="synonym">RvY_10285.1</name>
    <name evidence="8" type="ORF">RvY_10285</name>
</gene>
<feature type="transmembrane region" description="Helical" evidence="6">
    <location>
        <begin position="85"/>
        <end position="103"/>
    </location>
</feature>
<feature type="transmembrane region" description="Helical" evidence="6">
    <location>
        <begin position="54"/>
        <end position="73"/>
    </location>
</feature>
<reference evidence="8 9" key="1">
    <citation type="journal article" date="2016" name="Nat. Commun.">
        <title>Extremotolerant tardigrade genome and improved radiotolerance of human cultured cells by tardigrade-unique protein.</title>
        <authorList>
            <person name="Hashimoto T."/>
            <person name="Horikawa D.D."/>
            <person name="Saito Y."/>
            <person name="Kuwahara H."/>
            <person name="Kozuka-Hata H."/>
            <person name="Shin-I T."/>
            <person name="Minakuchi Y."/>
            <person name="Ohishi K."/>
            <person name="Motoyama A."/>
            <person name="Aizu T."/>
            <person name="Enomoto A."/>
            <person name="Kondo K."/>
            <person name="Tanaka S."/>
            <person name="Hara Y."/>
            <person name="Koshikawa S."/>
            <person name="Sagara H."/>
            <person name="Miura T."/>
            <person name="Yokobori S."/>
            <person name="Miyagawa K."/>
            <person name="Suzuki Y."/>
            <person name="Kubo T."/>
            <person name="Oyama M."/>
            <person name="Kohara Y."/>
            <person name="Fujiyama A."/>
            <person name="Arakawa K."/>
            <person name="Katayama T."/>
            <person name="Toyoda A."/>
            <person name="Kunieda T."/>
        </authorList>
    </citation>
    <scope>NUCLEOTIDE SEQUENCE [LARGE SCALE GENOMIC DNA]</scope>
    <source>
        <strain evidence="8 9">YOKOZUNA-1</strain>
    </source>
</reference>
<comment type="function">
    <text evidence="6">Forms chloride channels.</text>
</comment>
<dbReference type="PANTHER" id="PTHR10736">
    <property type="entry name" value="BESTROPHIN"/>
    <property type="match status" value="1"/>
</dbReference>
<keyword evidence="6" id="KW-0813">Transport</keyword>
<feature type="transmembrane region" description="Helical" evidence="6">
    <location>
        <begin position="178"/>
        <end position="196"/>
    </location>
</feature>
<evidence type="ECO:0000256" key="4">
    <source>
        <dbReference type="ARBA" id="ARBA00023136"/>
    </source>
</evidence>
<keyword evidence="6" id="KW-0407">Ion channel</keyword>
<comment type="caution">
    <text evidence="8">The sequence shown here is derived from an EMBL/GenBank/DDBJ whole genome shotgun (WGS) entry which is preliminary data.</text>
</comment>
<evidence type="ECO:0000256" key="7">
    <source>
        <dbReference type="SAM" id="MobiDB-lite"/>
    </source>
</evidence>
<name>A0A1D1VER2_RAMVA</name>
<feature type="transmembrane region" description="Helical" evidence="6">
    <location>
        <begin position="124"/>
        <end position="143"/>
    </location>
</feature>
<dbReference type="Pfam" id="PF01062">
    <property type="entry name" value="Bestrophin"/>
    <property type="match status" value="1"/>
</dbReference>
<dbReference type="GO" id="GO:0034707">
    <property type="term" value="C:chloride channel complex"/>
    <property type="evidence" value="ECO:0007669"/>
    <property type="project" value="UniProtKB-KW"/>
</dbReference>
<accession>A0A1D1VER2</accession>
<dbReference type="InterPro" id="IPR000615">
    <property type="entry name" value="Bestrophin"/>
</dbReference>
<dbReference type="Proteomes" id="UP000186922">
    <property type="component" value="Unassembled WGS sequence"/>
</dbReference>
<evidence type="ECO:0000313" key="9">
    <source>
        <dbReference type="Proteomes" id="UP000186922"/>
    </source>
</evidence>
<evidence type="ECO:0000313" key="8">
    <source>
        <dbReference type="EMBL" id="GAU99255.1"/>
    </source>
</evidence>
<organism evidence="8 9">
    <name type="scientific">Ramazzottius varieornatus</name>
    <name type="common">Water bear</name>
    <name type="synonym">Tardigrade</name>
    <dbReference type="NCBI Taxonomy" id="947166"/>
    <lineage>
        <taxon>Eukaryota</taxon>
        <taxon>Metazoa</taxon>
        <taxon>Ecdysozoa</taxon>
        <taxon>Tardigrada</taxon>
        <taxon>Eutardigrada</taxon>
        <taxon>Parachela</taxon>
        <taxon>Hypsibioidea</taxon>
        <taxon>Ramazzottiidae</taxon>
        <taxon>Ramazzottius</taxon>
    </lineage>
</organism>
<proteinExistence type="inferred from homology"/>
<dbReference type="STRING" id="947166.A0A1D1VER2"/>
<dbReference type="OrthoDB" id="201595at2759"/>
<keyword evidence="4 6" id="KW-0472">Membrane</keyword>
<feature type="compositionally biased region" description="Polar residues" evidence="7">
    <location>
        <begin position="578"/>
        <end position="595"/>
    </location>
</feature>
<feature type="compositionally biased region" description="Polar residues" evidence="7">
    <location>
        <begin position="441"/>
        <end position="459"/>
    </location>
</feature>
<feature type="region of interest" description="Disordered" evidence="7">
    <location>
        <begin position="577"/>
        <end position="606"/>
    </location>
</feature>
<dbReference type="InterPro" id="IPR021134">
    <property type="entry name" value="Bestrophin-like"/>
</dbReference>
<evidence type="ECO:0000256" key="3">
    <source>
        <dbReference type="ARBA" id="ARBA00022989"/>
    </source>
</evidence>
<protein>
    <recommendedName>
        <fullName evidence="6">Bestrophin homolog</fullName>
    </recommendedName>
</protein>
<dbReference type="EMBL" id="BDGG01000005">
    <property type="protein sequence ID" value="GAU99255.1"/>
    <property type="molecule type" value="Genomic_DNA"/>
</dbReference>
<keyword evidence="6" id="KW-0406">Ion transport</keyword>
<keyword evidence="2 6" id="KW-0812">Transmembrane</keyword>
<feature type="transmembrane region" description="Helical" evidence="6">
    <location>
        <begin position="320"/>
        <end position="338"/>
    </location>
</feature>
<keyword evidence="6" id="KW-1003">Cell membrane</keyword>
<dbReference type="AlphaFoldDB" id="A0A1D1VER2"/>
<keyword evidence="3 6" id="KW-1133">Transmembrane helix</keyword>
<dbReference type="GO" id="GO:0005254">
    <property type="term" value="F:chloride channel activity"/>
    <property type="evidence" value="ECO:0007669"/>
    <property type="project" value="UniProtKB-KW"/>
</dbReference>
<keyword evidence="9" id="KW-1185">Reference proteome</keyword>
<dbReference type="GO" id="GO:0005886">
    <property type="term" value="C:plasma membrane"/>
    <property type="evidence" value="ECO:0007669"/>
    <property type="project" value="UniProtKB-SubCell"/>
</dbReference>
<keyword evidence="6" id="KW-0868">Chloride</keyword>